<evidence type="ECO:0000313" key="1">
    <source>
        <dbReference type="EMBL" id="JAP25161.1"/>
    </source>
</evidence>
<proteinExistence type="predicted"/>
<name>A0A0V0HZ58_SOLCH</name>
<reference evidence="1" key="1">
    <citation type="submission" date="2015-12" db="EMBL/GenBank/DDBJ databases">
        <title>Gene expression during late stages of embryo sac development: a critical building block for successful pollen-pistil interactions.</title>
        <authorList>
            <person name="Liu Y."/>
            <person name="Joly V."/>
            <person name="Sabar M."/>
            <person name="Matton D.P."/>
        </authorList>
    </citation>
    <scope>NUCLEOTIDE SEQUENCE</scope>
</reference>
<sequence>MADLKAYCTSVSQSKCFSRLMFRMSCIKAGCNSSIACKCFRRLMFCISCIKAGCNSSIAFYKERTQCYPRSSN</sequence>
<dbReference type="AlphaFoldDB" id="A0A0V0HZ58"/>
<accession>A0A0V0HZ58</accession>
<protein>
    <submittedName>
        <fullName evidence="1">Putative ovule protein</fullName>
    </submittedName>
</protein>
<organism evidence="1">
    <name type="scientific">Solanum chacoense</name>
    <name type="common">Chaco potato</name>
    <dbReference type="NCBI Taxonomy" id="4108"/>
    <lineage>
        <taxon>Eukaryota</taxon>
        <taxon>Viridiplantae</taxon>
        <taxon>Streptophyta</taxon>
        <taxon>Embryophyta</taxon>
        <taxon>Tracheophyta</taxon>
        <taxon>Spermatophyta</taxon>
        <taxon>Magnoliopsida</taxon>
        <taxon>eudicotyledons</taxon>
        <taxon>Gunneridae</taxon>
        <taxon>Pentapetalae</taxon>
        <taxon>asterids</taxon>
        <taxon>lamiids</taxon>
        <taxon>Solanales</taxon>
        <taxon>Solanaceae</taxon>
        <taxon>Solanoideae</taxon>
        <taxon>Solaneae</taxon>
        <taxon>Solanum</taxon>
    </lineage>
</organism>
<dbReference type="EMBL" id="GEDG01013591">
    <property type="protein sequence ID" value="JAP25161.1"/>
    <property type="molecule type" value="Transcribed_RNA"/>
</dbReference>